<proteinExistence type="predicted"/>
<gene>
    <name evidence="2" type="ORF">SU86_001350</name>
</gene>
<protein>
    <submittedName>
        <fullName evidence="2">Uncharacterized protein</fullName>
    </submittedName>
</protein>
<keyword evidence="1" id="KW-0472">Membrane</keyword>
<dbReference type="GeneID" id="24875025"/>
<dbReference type="OrthoDB" id="11319at2157"/>
<dbReference type="Proteomes" id="UP000266745">
    <property type="component" value="Chromosome"/>
</dbReference>
<dbReference type="RefSeq" id="WP_048187731.1">
    <property type="nucleotide sequence ID" value="NZ_CP011097.1"/>
</dbReference>
<feature type="transmembrane region" description="Helical" evidence="1">
    <location>
        <begin position="12"/>
        <end position="34"/>
    </location>
</feature>
<dbReference type="KEGG" id="tah:SU86_001350"/>
<evidence type="ECO:0000256" key="1">
    <source>
        <dbReference type="SAM" id="Phobius"/>
    </source>
</evidence>
<dbReference type="STRING" id="1603555.SU86_001350"/>
<keyword evidence="3" id="KW-1185">Reference proteome</keyword>
<sequence length="161" mass="17948">MKWKSRRAVSQIIGTLFMLAIVVPIGTVIVTKGLNQVGEINNRLASGITLESEKGQEDIVFEHIRFDPVSKQVTISIRNVGTTESTINKVTIVKMETQELIVNDQNISINVQPKIGLTISEIGNISVAQWDDPIYRDAEYKIAITTEKGNFFEISARPFNT</sequence>
<evidence type="ECO:0000313" key="2">
    <source>
        <dbReference type="EMBL" id="AJZ75254.1"/>
    </source>
</evidence>
<keyword evidence="1" id="KW-0812">Transmembrane</keyword>
<organism evidence="2 3">
    <name type="scientific">Candidatus Nitrosotenuis cloacae</name>
    <dbReference type="NCBI Taxonomy" id="1603555"/>
    <lineage>
        <taxon>Archaea</taxon>
        <taxon>Nitrososphaerota</taxon>
        <taxon>Candidatus Nitrosotenuis</taxon>
    </lineage>
</organism>
<reference evidence="2 3" key="1">
    <citation type="journal article" date="2016" name="Sci. Rep.">
        <title>A novel ammonia-oxidizing archaeon from wastewater treatment plant: Its enrichment, physiological and genomic characteristics.</title>
        <authorList>
            <person name="Li Y."/>
            <person name="Ding K."/>
            <person name="Wen X."/>
            <person name="Zhang B."/>
            <person name="Shen B."/>
            <person name="Yang Y."/>
        </authorList>
    </citation>
    <scope>NUCLEOTIDE SEQUENCE [LARGE SCALE GENOMIC DNA]</scope>
    <source>
        <strain evidence="2 3">SAT1</strain>
    </source>
</reference>
<evidence type="ECO:0000313" key="3">
    <source>
        <dbReference type="Proteomes" id="UP000266745"/>
    </source>
</evidence>
<name>A0A3G1B0Z8_9ARCH</name>
<dbReference type="EMBL" id="CP011097">
    <property type="protein sequence ID" value="AJZ75254.1"/>
    <property type="molecule type" value="Genomic_DNA"/>
</dbReference>
<dbReference type="AlphaFoldDB" id="A0A3G1B0Z8"/>
<keyword evidence="1" id="KW-1133">Transmembrane helix</keyword>
<accession>A0A3G1B0Z8</accession>